<comment type="caution">
    <text evidence="6">The sequence shown here is derived from an EMBL/GenBank/DDBJ whole genome shotgun (WGS) entry which is preliminary data.</text>
</comment>
<feature type="domain" description="4Fe-4S ferredoxin-type" evidence="5">
    <location>
        <begin position="45"/>
        <end position="74"/>
    </location>
</feature>
<dbReference type="PROSITE" id="PS51379">
    <property type="entry name" value="4FE4S_FER_2"/>
    <property type="match status" value="2"/>
</dbReference>
<evidence type="ECO:0000259" key="5">
    <source>
        <dbReference type="PROSITE" id="PS51379"/>
    </source>
</evidence>
<dbReference type="RefSeq" id="WP_144129738.1">
    <property type="nucleotide sequence ID" value="NZ_JAWLOF010000017.1"/>
</dbReference>
<keyword evidence="2" id="KW-0479">Metal-binding</keyword>
<dbReference type="PROSITE" id="PS51318">
    <property type="entry name" value="TAT"/>
    <property type="match status" value="1"/>
</dbReference>
<evidence type="ECO:0000256" key="4">
    <source>
        <dbReference type="ARBA" id="ARBA00023014"/>
    </source>
</evidence>
<keyword evidence="1" id="KW-0004">4Fe-4S</keyword>
<dbReference type="CDD" id="cd10551">
    <property type="entry name" value="PsrB"/>
    <property type="match status" value="1"/>
</dbReference>
<protein>
    <submittedName>
        <fullName evidence="6">Tetrathionate reductase subunit TtrB</fullName>
    </submittedName>
</protein>
<feature type="domain" description="4Fe-4S ferredoxin-type" evidence="5">
    <location>
        <begin position="124"/>
        <end position="153"/>
    </location>
</feature>
<dbReference type="PANTHER" id="PTHR43177">
    <property type="entry name" value="PROTEIN NRFC"/>
    <property type="match status" value="1"/>
</dbReference>
<name>A0ABU4E8E5_9ENTR</name>
<evidence type="ECO:0000256" key="2">
    <source>
        <dbReference type="ARBA" id="ARBA00022723"/>
    </source>
</evidence>
<keyword evidence="7" id="KW-1185">Reference proteome</keyword>
<dbReference type="EMBL" id="JAWLOF010000017">
    <property type="protein sequence ID" value="MDV7024767.1"/>
    <property type="molecule type" value="Genomic_DNA"/>
</dbReference>
<dbReference type="InterPro" id="IPR006311">
    <property type="entry name" value="TAT_signal"/>
</dbReference>
<keyword evidence="3" id="KW-0408">Iron</keyword>
<dbReference type="InterPro" id="IPR017896">
    <property type="entry name" value="4Fe4S_Fe-S-bd"/>
</dbReference>
<dbReference type="Gene3D" id="3.30.70.20">
    <property type="match status" value="2"/>
</dbReference>
<dbReference type="InterPro" id="IPR054822">
    <property type="entry name" value="DsrO-like"/>
</dbReference>
<dbReference type="NCBIfam" id="NF045797">
    <property type="entry name" value="DsrO"/>
    <property type="match status" value="1"/>
</dbReference>
<gene>
    <name evidence="6" type="primary">ttrB</name>
    <name evidence="6" type="ORF">R4P48_19070</name>
</gene>
<sequence length="245" mass="27092">MDISKRIFLTQLGVTAAAGAATLPLAQAKLSFSPTRREGSADHRYAMLIDLRRCIGCQSCTVSCAIENQTPQGEFRTTVNQYQVRRENSDVVTNVLLPRLCNHCDNPPCVPVCPVQATFQREDGIVVIDNQRCVGCAYCVQACPYDARFINHDTQTADKCTFCVHRLEAGLLPACVESCVGGARIIGDLHNPQSRLRQLLDEHKDAIRVLKPDDNTSPQVFYLGLDEAFVSPLMGRSQPALWQEV</sequence>
<accession>A0ABU4E8E5</accession>
<reference evidence="6 7" key="1">
    <citation type="submission" date="2023-10" db="EMBL/GenBank/DDBJ databases">
        <authorList>
            <person name="Dale J."/>
        </authorList>
    </citation>
    <scope>NUCLEOTIDE SEQUENCE [LARGE SCALE GENOMIC DNA]</scope>
    <source>
        <strain evidence="6 7">2023EL-00970</strain>
    </source>
</reference>
<proteinExistence type="predicted"/>
<evidence type="ECO:0000256" key="3">
    <source>
        <dbReference type="ARBA" id="ARBA00023004"/>
    </source>
</evidence>
<dbReference type="SUPFAM" id="SSF54862">
    <property type="entry name" value="4Fe-4S ferredoxins"/>
    <property type="match status" value="1"/>
</dbReference>
<dbReference type="Pfam" id="PF13247">
    <property type="entry name" value="Fer4_11"/>
    <property type="match status" value="1"/>
</dbReference>
<evidence type="ECO:0000313" key="6">
    <source>
        <dbReference type="EMBL" id="MDV7024767.1"/>
    </source>
</evidence>
<organism evidence="6 7">
    <name type="scientific">Atlantibacter subterraneus</name>
    <dbReference type="NCBI Taxonomy" id="255519"/>
    <lineage>
        <taxon>Bacteria</taxon>
        <taxon>Pseudomonadati</taxon>
        <taxon>Pseudomonadota</taxon>
        <taxon>Gammaproteobacteria</taxon>
        <taxon>Enterobacterales</taxon>
        <taxon>Enterobacteriaceae</taxon>
        <taxon>Atlantibacter</taxon>
    </lineage>
</organism>
<dbReference type="InterPro" id="IPR050954">
    <property type="entry name" value="ET_IronSulfur_Cluster-Binding"/>
</dbReference>
<dbReference type="PANTHER" id="PTHR43177:SF9">
    <property type="entry name" value="PROTEIN NRFC"/>
    <property type="match status" value="1"/>
</dbReference>
<evidence type="ECO:0000313" key="7">
    <source>
        <dbReference type="Proteomes" id="UP001187066"/>
    </source>
</evidence>
<dbReference type="PROSITE" id="PS00198">
    <property type="entry name" value="4FE4S_FER_1"/>
    <property type="match status" value="1"/>
</dbReference>
<keyword evidence="4" id="KW-0411">Iron-sulfur</keyword>
<dbReference type="NCBIfam" id="NF011569">
    <property type="entry name" value="PRK14993.1"/>
    <property type="match status" value="1"/>
</dbReference>
<dbReference type="InterPro" id="IPR017900">
    <property type="entry name" value="4Fe4S_Fe_S_CS"/>
</dbReference>
<evidence type="ECO:0000256" key="1">
    <source>
        <dbReference type="ARBA" id="ARBA00022485"/>
    </source>
</evidence>
<dbReference type="Proteomes" id="UP001187066">
    <property type="component" value="Unassembled WGS sequence"/>
</dbReference>